<organism evidence="1">
    <name type="scientific">Roseihalotalea indica</name>
    <dbReference type="NCBI Taxonomy" id="2867963"/>
    <lineage>
        <taxon>Bacteria</taxon>
        <taxon>Pseudomonadati</taxon>
        <taxon>Bacteroidota</taxon>
        <taxon>Cytophagia</taxon>
        <taxon>Cytophagales</taxon>
        <taxon>Catalimonadaceae</taxon>
        <taxon>Roseihalotalea</taxon>
    </lineage>
</organism>
<dbReference type="SUPFAM" id="SSF47226">
    <property type="entry name" value="Histidine-containing phosphotransfer domain, HPT domain"/>
    <property type="match status" value="1"/>
</dbReference>
<gene>
    <name evidence="1" type="ORF">K4G66_11600</name>
</gene>
<dbReference type="InterPro" id="IPR036641">
    <property type="entry name" value="HPT_dom_sf"/>
</dbReference>
<dbReference type="AlphaFoldDB" id="A0AA49GQV7"/>
<sequence>MSGQLPHRNAIDKHLSALAEGDEEFKRELIGIYTNYMIEIPREFARFTINKQQEELGLLQHRHKTTCHVLALEELSETFTEARTILKGNHSTNVAINELINKVNSICNTTLYQLKDI</sequence>
<dbReference type="EMBL" id="CP120682">
    <property type="protein sequence ID" value="WKN39335.1"/>
    <property type="molecule type" value="Genomic_DNA"/>
</dbReference>
<proteinExistence type="predicted"/>
<evidence type="ECO:0008006" key="2">
    <source>
        <dbReference type="Google" id="ProtNLM"/>
    </source>
</evidence>
<accession>A0AA49GQV7</accession>
<name>A0AA49GQV7_9BACT</name>
<evidence type="ECO:0000313" key="1">
    <source>
        <dbReference type="EMBL" id="WKN39335.1"/>
    </source>
</evidence>
<protein>
    <recommendedName>
        <fullName evidence="2">HPt domain-containing protein</fullName>
    </recommendedName>
</protein>
<reference evidence="1" key="2">
    <citation type="journal article" date="2024" name="Antonie Van Leeuwenhoek">
        <title>Roseihalotalea indica gen. nov., sp. nov., a halophilic Bacteroidetes from mesopelagic Southwest Indian Ocean with higher carbohydrate metabolic potential.</title>
        <authorList>
            <person name="Chen B."/>
            <person name="Zhang M."/>
            <person name="Lin D."/>
            <person name="Ye J."/>
            <person name="Tang K."/>
        </authorList>
    </citation>
    <scope>NUCLEOTIDE SEQUENCE</scope>
    <source>
        <strain evidence="1">TK19036</strain>
    </source>
</reference>
<reference evidence="1" key="1">
    <citation type="journal article" date="2023" name="Comput. Struct. Biotechnol. J.">
        <title>Discovery of a novel marine Bacteroidetes with a rich repertoire of carbohydrate-active enzymes.</title>
        <authorList>
            <person name="Chen B."/>
            <person name="Liu G."/>
            <person name="Chen Q."/>
            <person name="Wang H."/>
            <person name="Liu L."/>
            <person name="Tang K."/>
        </authorList>
    </citation>
    <scope>NUCLEOTIDE SEQUENCE</scope>
    <source>
        <strain evidence="1">TK19036</strain>
    </source>
</reference>
<dbReference type="GO" id="GO:0000160">
    <property type="term" value="P:phosphorelay signal transduction system"/>
    <property type="evidence" value="ECO:0007669"/>
    <property type="project" value="InterPro"/>
</dbReference>